<dbReference type="RefSeq" id="WP_098490326.1">
    <property type="nucleotide sequence ID" value="NZ_NUWN01000024.1"/>
</dbReference>
<evidence type="ECO:0000313" key="2">
    <source>
        <dbReference type="Proteomes" id="UP000242656"/>
    </source>
</evidence>
<dbReference type="Proteomes" id="UP000242656">
    <property type="component" value="Unassembled WGS sequence"/>
</dbReference>
<accession>A0A2B0MXN0</accession>
<name>A0A2B0MXN0_BACCE</name>
<proteinExistence type="predicted"/>
<evidence type="ECO:0000313" key="1">
    <source>
        <dbReference type="EMBL" id="PFK45855.1"/>
    </source>
</evidence>
<gene>
    <name evidence="1" type="ORF">COI93_07775</name>
</gene>
<sequence>MLDNFLEGLVTILNGIPLGTDQYPTEEKISDNIKRLRNEQWFKPMFAEHMTLFLENYDIRLVIGVAKLDIILANEKKRKDFADTLAYLITIKSKKAK</sequence>
<organism evidence="1 2">
    <name type="scientific">Bacillus cereus</name>
    <dbReference type="NCBI Taxonomy" id="1396"/>
    <lineage>
        <taxon>Bacteria</taxon>
        <taxon>Bacillati</taxon>
        <taxon>Bacillota</taxon>
        <taxon>Bacilli</taxon>
        <taxon>Bacillales</taxon>
        <taxon>Bacillaceae</taxon>
        <taxon>Bacillus</taxon>
        <taxon>Bacillus cereus group</taxon>
    </lineage>
</organism>
<reference evidence="1 2" key="1">
    <citation type="submission" date="2017-09" db="EMBL/GenBank/DDBJ databases">
        <title>Large-scale bioinformatics analysis of Bacillus genomes uncovers conserved roles of natural products in bacterial physiology.</title>
        <authorList>
            <consortium name="Agbiome Team Llc"/>
            <person name="Bleich R.M."/>
            <person name="Grubbs K.J."/>
            <person name="Santa Maria K.C."/>
            <person name="Allen S.E."/>
            <person name="Farag S."/>
            <person name="Shank E.A."/>
            <person name="Bowers A."/>
        </authorList>
    </citation>
    <scope>NUCLEOTIDE SEQUENCE [LARGE SCALE GENOMIC DNA]</scope>
    <source>
        <strain evidence="1 2">AFS083043</strain>
    </source>
</reference>
<dbReference type="AlphaFoldDB" id="A0A2B0MXN0"/>
<protein>
    <submittedName>
        <fullName evidence="1">Uncharacterized protein</fullName>
    </submittedName>
</protein>
<comment type="caution">
    <text evidence="1">The sequence shown here is derived from an EMBL/GenBank/DDBJ whole genome shotgun (WGS) entry which is preliminary data.</text>
</comment>
<dbReference type="EMBL" id="NUWN01000024">
    <property type="protein sequence ID" value="PFK45855.1"/>
    <property type="molecule type" value="Genomic_DNA"/>
</dbReference>